<protein>
    <submittedName>
        <fullName evidence="1">Uncharacterized protein</fullName>
    </submittedName>
</protein>
<proteinExistence type="predicted"/>
<organism evidence="1 2">
    <name type="scientific">Candidatus Enterovibrio altilux</name>
    <dbReference type="NCBI Taxonomy" id="1927128"/>
    <lineage>
        <taxon>Bacteria</taxon>
        <taxon>Pseudomonadati</taxon>
        <taxon>Pseudomonadota</taxon>
        <taxon>Gammaproteobacteria</taxon>
        <taxon>Vibrionales</taxon>
        <taxon>Vibrionaceae</taxon>
        <taxon>Enterovibrio</taxon>
    </lineage>
</organism>
<dbReference type="AlphaFoldDB" id="A0A291B9B2"/>
<dbReference type="EMBL" id="CP020660">
    <property type="protein sequence ID" value="ATF09599.1"/>
    <property type="molecule type" value="Genomic_DNA"/>
</dbReference>
<keyword evidence="2" id="KW-1185">Reference proteome</keyword>
<accession>A0A291B9B2</accession>
<evidence type="ECO:0000313" key="2">
    <source>
        <dbReference type="Proteomes" id="UP000218160"/>
    </source>
</evidence>
<dbReference type="KEGG" id="elux:BTN50_1101"/>
<evidence type="ECO:0000313" key="1">
    <source>
        <dbReference type="EMBL" id="ATF09599.1"/>
    </source>
</evidence>
<reference evidence="2" key="1">
    <citation type="submission" date="2017-04" db="EMBL/GenBank/DDBJ databases">
        <title>Genome evolution of the luminous symbionts of deep sea anglerfish.</title>
        <authorList>
            <person name="Hendry T.A."/>
        </authorList>
    </citation>
    <scope>NUCLEOTIDE SEQUENCE [LARGE SCALE GENOMIC DNA]</scope>
</reference>
<sequence>MHTPWNVNIQAQWNCCIYIAVRHKKITSLFYQLQRIGHAMLGHGEKVVFLFQA</sequence>
<dbReference type="Proteomes" id="UP000218160">
    <property type="component" value="Chromosome 1"/>
</dbReference>
<name>A0A291B9B2_9GAMM</name>
<gene>
    <name evidence="1" type="ORF">BTN50_1101</name>
</gene>